<evidence type="ECO:0000313" key="2">
    <source>
        <dbReference type="Proteomes" id="UP001152646"/>
    </source>
</evidence>
<protein>
    <submittedName>
        <fullName evidence="1">Uncharacterized protein</fullName>
    </submittedName>
</protein>
<dbReference type="EMBL" id="CAJVPA010000144">
    <property type="protein sequence ID" value="CAG8361254.1"/>
    <property type="molecule type" value="Genomic_DNA"/>
</dbReference>
<dbReference type="OrthoDB" id="5429716at2759"/>
<reference evidence="1" key="1">
    <citation type="submission" date="2021-07" db="EMBL/GenBank/DDBJ databases">
        <authorList>
            <person name="Branca A.L. A."/>
        </authorList>
    </citation>
    <scope>NUCLEOTIDE SEQUENCE</scope>
</reference>
<sequence>MPTISASDGLWTAGNLGPLTTTFTEPASCSQEPYKVLMKMQSGYPQIEYESKCNQQFDDSCLPTVATTFPFTTWDERYYGYASYYSPGLHCPSGWATVGAATRDAHSSISLSGIAKPSLNTGRTDLYFPQTALVSALEPSQTLAMCCPSSMTANYGGGCYSVLSEKPTSGCEAYTWIHYDVGSVQTTYTDATTTETSWEDGSSTSYSSSTSTRDITETEVLATLTGIAGVPMIFLIHHQSDLALGATGTATFTSTSNAAGRVGSRASWDGLTASLGVSALAMALGAAIVFVA</sequence>
<dbReference type="Proteomes" id="UP001152646">
    <property type="component" value="Unassembled WGS sequence"/>
</dbReference>
<name>A0A9W4IYA3_9EURO</name>
<proteinExistence type="predicted"/>
<comment type="caution">
    <text evidence="1">The sequence shown here is derived from an EMBL/GenBank/DDBJ whole genome shotgun (WGS) entry which is preliminary data.</text>
</comment>
<accession>A0A9W4IYA3</accession>
<organism evidence="1 2">
    <name type="scientific">Penicillium salamii</name>
    <dbReference type="NCBI Taxonomy" id="1612424"/>
    <lineage>
        <taxon>Eukaryota</taxon>
        <taxon>Fungi</taxon>
        <taxon>Dikarya</taxon>
        <taxon>Ascomycota</taxon>
        <taxon>Pezizomycotina</taxon>
        <taxon>Eurotiomycetes</taxon>
        <taxon>Eurotiomycetidae</taxon>
        <taxon>Eurotiales</taxon>
        <taxon>Aspergillaceae</taxon>
        <taxon>Penicillium</taxon>
    </lineage>
</organism>
<dbReference type="AlphaFoldDB" id="A0A9W4IYA3"/>
<gene>
    <name evidence="1" type="ORF">PSALAMII_LOCUS3892</name>
</gene>
<evidence type="ECO:0000313" key="1">
    <source>
        <dbReference type="EMBL" id="CAG8361254.1"/>
    </source>
</evidence>